<feature type="transmembrane region" description="Helical" evidence="10">
    <location>
        <begin position="104"/>
        <end position="124"/>
    </location>
</feature>
<keyword evidence="8" id="KW-1015">Disulfide bond</keyword>
<dbReference type="CDD" id="cd12922">
    <property type="entry name" value="VKOR_5"/>
    <property type="match status" value="1"/>
</dbReference>
<dbReference type="InterPro" id="IPR038354">
    <property type="entry name" value="VKOR_sf"/>
</dbReference>
<reference evidence="12 13" key="1">
    <citation type="submission" date="2024-09" db="EMBL/GenBank/DDBJ databases">
        <authorList>
            <person name="Sun Q."/>
            <person name="Mori K."/>
        </authorList>
    </citation>
    <scope>NUCLEOTIDE SEQUENCE [LARGE SCALE GENOMIC DNA]</scope>
    <source>
        <strain evidence="12 13">JCM 3143</strain>
    </source>
</reference>
<evidence type="ECO:0000313" key="13">
    <source>
        <dbReference type="Proteomes" id="UP001589532"/>
    </source>
</evidence>
<keyword evidence="3 10" id="KW-0812">Transmembrane</keyword>
<dbReference type="EMBL" id="JBHMBW010000012">
    <property type="protein sequence ID" value="MFB9624395.1"/>
    <property type="molecule type" value="Genomic_DNA"/>
</dbReference>
<dbReference type="Proteomes" id="UP001589532">
    <property type="component" value="Unassembled WGS sequence"/>
</dbReference>
<evidence type="ECO:0000256" key="5">
    <source>
        <dbReference type="ARBA" id="ARBA00022989"/>
    </source>
</evidence>
<evidence type="ECO:0000256" key="3">
    <source>
        <dbReference type="ARBA" id="ARBA00022692"/>
    </source>
</evidence>
<evidence type="ECO:0000256" key="4">
    <source>
        <dbReference type="ARBA" id="ARBA00022719"/>
    </source>
</evidence>
<evidence type="ECO:0000313" key="12">
    <source>
        <dbReference type="EMBL" id="MFB9624395.1"/>
    </source>
</evidence>
<protein>
    <submittedName>
        <fullName evidence="12">Vitamin K epoxide reductase family protein</fullName>
    </submittedName>
</protein>
<proteinExistence type="inferred from homology"/>
<keyword evidence="9" id="KW-0676">Redox-active center</keyword>
<feature type="transmembrane region" description="Helical" evidence="10">
    <location>
        <begin position="130"/>
        <end position="157"/>
    </location>
</feature>
<keyword evidence="5 10" id="KW-1133">Transmembrane helix</keyword>
<comment type="subcellular location">
    <subcellularLocation>
        <location evidence="1">Membrane</location>
        <topology evidence="1">Multi-pass membrane protein</topology>
    </subcellularLocation>
</comment>
<evidence type="ECO:0000259" key="11">
    <source>
        <dbReference type="SMART" id="SM00756"/>
    </source>
</evidence>
<dbReference type="Pfam" id="PF07884">
    <property type="entry name" value="VKOR"/>
    <property type="match status" value="1"/>
</dbReference>
<organism evidence="12 13">
    <name type="scientific">Nonomuraea helvata</name>
    <dbReference type="NCBI Taxonomy" id="37484"/>
    <lineage>
        <taxon>Bacteria</taxon>
        <taxon>Bacillati</taxon>
        <taxon>Actinomycetota</taxon>
        <taxon>Actinomycetes</taxon>
        <taxon>Streptosporangiales</taxon>
        <taxon>Streptosporangiaceae</taxon>
        <taxon>Nonomuraea</taxon>
    </lineage>
</organism>
<evidence type="ECO:0000256" key="2">
    <source>
        <dbReference type="ARBA" id="ARBA00006214"/>
    </source>
</evidence>
<comment type="caution">
    <text evidence="12">The sequence shown here is derived from an EMBL/GenBank/DDBJ whole genome shotgun (WGS) entry which is preliminary data.</text>
</comment>
<comment type="similarity">
    <text evidence="2">Belongs to the VKOR family.</text>
</comment>
<feature type="transmembrane region" description="Helical" evidence="10">
    <location>
        <begin position="178"/>
        <end position="202"/>
    </location>
</feature>
<dbReference type="SMART" id="SM00756">
    <property type="entry name" value="VKc"/>
    <property type="match status" value="1"/>
</dbReference>
<evidence type="ECO:0000256" key="1">
    <source>
        <dbReference type="ARBA" id="ARBA00004141"/>
    </source>
</evidence>
<dbReference type="Gene3D" id="1.20.1440.130">
    <property type="entry name" value="VKOR domain"/>
    <property type="match status" value="1"/>
</dbReference>
<keyword evidence="13" id="KW-1185">Reference proteome</keyword>
<gene>
    <name evidence="12" type="ORF">ACFFSA_15020</name>
</gene>
<keyword evidence="6" id="KW-0560">Oxidoreductase</keyword>
<dbReference type="RefSeq" id="WP_344985600.1">
    <property type="nucleotide sequence ID" value="NZ_BAAAXV010000001.1"/>
</dbReference>
<sequence length="206" mass="22606">MTTVLPRLHALRHSNAWIFGTMLFSACLSLTASFVLSIDAVRLAADPGADLSCNINSVVSCGTVGSSWQAHLFGFPNAFLGLVAEPVVITIAVASLGRVRFPRWFMFAAQVVYTLGLIFAYWLFFQSMYVIGALCPWCLLVTMSTTLVWSTLTHVNVRDGNLFLPRRVQAALTRGIDADLDVMAVTIWILVVVLAVVLKYGWTLFG</sequence>
<evidence type="ECO:0000256" key="8">
    <source>
        <dbReference type="ARBA" id="ARBA00023157"/>
    </source>
</evidence>
<keyword evidence="4" id="KW-0874">Quinone</keyword>
<feature type="transmembrane region" description="Helical" evidence="10">
    <location>
        <begin position="16"/>
        <end position="38"/>
    </location>
</feature>
<feature type="domain" description="Vitamin K epoxide reductase" evidence="11">
    <location>
        <begin position="15"/>
        <end position="155"/>
    </location>
</feature>
<dbReference type="PROSITE" id="PS51257">
    <property type="entry name" value="PROKAR_LIPOPROTEIN"/>
    <property type="match status" value="1"/>
</dbReference>
<evidence type="ECO:0000256" key="6">
    <source>
        <dbReference type="ARBA" id="ARBA00023002"/>
    </source>
</evidence>
<keyword evidence="7 10" id="KW-0472">Membrane</keyword>
<evidence type="ECO:0000256" key="10">
    <source>
        <dbReference type="SAM" id="Phobius"/>
    </source>
</evidence>
<dbReference type="InterPro" id="IPR012932">
    <property type="entry name" value="VKOR"/>
</dbReference>
<feature type="transmembrane region" description="Helical" evidence="10">
    <location>
        <begin position="78"/>
        <end position="97"/>
    </location>
</feature>
<evidence type="ECO:0000256" key="7">
    <source>
        <dbReference type="ARBA" id="ARBA00023136"/>
    </source>
</evidence>
<name>A0ABV5RYJ2_9ACTN</name>
<dbReference type="InterPro" id="IPR041714">
    <property type="entry name" value="VKOR_Actinobacteria"/>
</dbReference>
<evidence type="ECO:0000256" key="9">
    <source>
        <dbReference type="ARBA" id="ARBA00023284"/>
    </source>
</evidence>
<accession>A0ABV5RYJ2</accession>